<feature type="compositionally biased region" description="Basic residues" evidence="1">
    <location>
        <begin position="106"/>
        <end position="136"/>
    </location>
</feature>
<dbReference type="AlphaFoldDB" id="A0A6J4PMJ3"/>
<accession>A0A6J4PMJ3</accession>
<proteinExistence type="predicted"/>
<evidence type="ECO:0000313" key="2">
    <source>
        <dbReference type="EMBL" id="CAA9417060.1"/>
    </source>
</evidence>
<name>A0A6J4PMJ3_9PSEU</name>
<sequence length="281" mass="28893">AALRRHLPVGTRPLPRQAGRGHPHGGAEGAGQPEGQGLPARHLAGPLAAPRAGAGHVRVAAVGQPDRPGGREALVLLGPDRHRPGRHAGDGGGRVGRLVGRQPRPAARRAGPRHHQHRRGVALHRRPGVALPRRRGPVAVAGRARPELAGGRAGRAPRLPPGARPQPRRPRRRPRAQRLDTDRVARRAARRGAGAPPRRGGGGAGGAPRHAGDGAVEHLPAPGRTAVGGPRGGRDHRLPVARQPVPPVRRRAGAGPGDRVGAVLRDAGGGRCAGGAPARPV</sequence>
<feature type="non-terminal residue" evidence="2">
    <location>
        <position position="1"/>
    </location>
</feature>
<organism evidence="2">
    <name type="scientific">uncultured Pseudonocardia sp</name>
    <dbReference type="NCBI Taxonomy" id="211455"/>
    <lineage>
        <taxon>Bacteria</taxon>
        <taxon>Bacillati</taxon>
        <taxon>Actinomycetota</taxon>
        <taxon>Actinomycetes</taxon>
        <taxon>Pseudonocardiales</taxon>
        <taxon>Pseudonocardiaceae</taxon>
        <taxon>Pseudonocardia</taxon>
        <taxon>environmental samples</taxon>
    </lineage>
</organism>
<evidence type="ECO:0000256" key="1">
    <source>
        <dbReference type="SAM" id="MobiDB-lite"/>
    </source>
</evidence>
<protein>
    <submittedName>
        <fullName evidence="2">Ferredoxin, 2Fe-2S</fullName>
    </submittedName>
</protein>
<feature type="region of interest" description="Disordered" evidence="1">
    <location>
        <begin position="1"/>
        <end position="281"/>
    </location>
</feature>
<feature type="non-terminal residue" evidence="2">
    <location>
        <position position="281"/>
    </location>
</feature>
<dbReference type="EMBL" id="CADCUS010000352">
    <property type="protein sequence ID" value="CAA9417060.1"/>
    <property type="molecule type" value="Genomic_DNA"/>
</dbReference>
<feature type="compositionally biased region" description="Low complexity" evidence="1">
    <location>
        <begin position="35"/>
        <end position="63"/>
    </location>
</feature>
<feature type="compositionally biased region" description="Basic residues" evidence="1">
    <location>
        <begin position="166"/>
        <end position="176"/>
    </location>
</feature>
<feature type="compositionally biased region" description="Gly residues" evidence="1">
    <location>
        <begin position="24"/>
        <end position="34"/>
    </location>
</feature>
<feature type="compositionally biased region" description="Low complexity" evidence="1">
    <location>
        <begin position="137"/>
        <end position="157"/>
    </location>
</feature>
<gene>
    <name evidence="2" type="ORF">AVDCRST_MAG66-2371</name>
</gene>
<feature type="compositionally biased region" description="Low complexity" evidence="1">
    <location>
        <begin position="96"/>
        <end position="105"/>
    </location>
</feature>
<reference evidence="2" key="1">
    <citation type="submission" date="2020-02" db="EMBL/GenBank/DDBJ databases">
        <authorList>
            <person name="Meier V. D."/>
        </authorList>
    </citation>
    <scope>NUCLEOTIDE SEQUENCE</scope>
    <source>
        <strain evidence="2">AVDCRST_MAG66</strain>
    </source>
</reference>